<comment type="caution">
    <text evidence="1">The sequence shown here is derived from an EMBL/GenBank/DDBJ whole genome shotgun (WGS) entry which is preliminary data.</text>
</comment>
<evidence type="ECO:0000313" key="1">
    <source>
        <dbReference type="EMBL" id="MBU2787869.1"/>
    </source>
</evidence>
<keyword evidence="2" id="KW-1185">Reference proteome</keyword>
<dbReference type="GO" id="GO:0004521">
    <property type="term" value="F:RNA endonuclease activity"/>
    <property type="evidence" value="ECO:0007669"/>
    <property type="project" value="TreeGrafter"/>
</dbReference>
<dbReference type="GO" id="GO:0003677">
    <property type="term" value="F:DNA binding"/>
    <property type="evidence" value="ECO:0007669"/>
    <property type="project" value="InterPro"/>
</dbReference>
<dbReference type="InterPro" id="IPR011067">
    <property type="entry name" value="Plasmid_toxin/cell-grow_inhib"/>
</dbReference>
<name>A0AAE2YPM7_9PROT</name>
<dbReference type="EMBL" id="JAAXYO010000087">
    <property type="protein sequence ID" value="MBU2787869.1"/>
    <property type="molecule type" value="Genomic_DNA"/>
</dbReference>
<dbReference type="Gene3D" id="2.30.30.110">
    <property type="match status" value="1"/>
</dbReference>
<gene>
    <name evidence="1" type="ORF">HFQ13_06575</name>
</gene>
<reference evidence="1" key="1">
    <citation type="journal article" date="2021" name="ISME J.">
        <title>Genomic evolution of the class Acidithiobacillia: deep-branching Proteobacteria living in extreme acidic conditions.</title>
        <authorList>
            <person name="Moya-Beltran A."/>
            <person name="Beard S."/>
            <person name="Rojas-Villalobos C."/>
            <person name="Issotta F."/>
            <person name="Gallardo Y."/>
            <person name="Ulloa R."/>
            <person name="Giaveno A."/>
            <person name="Degli Esposti M."/>
            <person name="Johnson D.B."/>
            <person name="Quatrini R."/>
        </authorList>
    </citation>
    <scope>NUCLEOTIDE SEQUENCE</scope>
    <source>
        <strain evidence="1">VAN18-1</strain>
    </source>
</reference>
<accession>A0AAE2YPM7</accession>
<evidence type="ECO:0000313" key="2">
    <source>
        <dbReference type="Proteomes" id="UP001197378"/>
    </source>
</evidence>
<dbReference type="AlphaFoldDB" id="A0AAE2YPM7"/>
<dbReference type="InterPro" id="IPR003477">
    <property type="entry name" value="PemK-like"/>
</dbReference>
<sequence>MIGRRVPKPGDVYWLDPNPVAGHEMRDRHRWVVITPVEINRLGLVTLVPITSGGAYARLRGLTVPISGHDTTGMAVCHQMRTFDLYARSDAQYIETLDVQTTREIINRVTSVIDPAP</sequence>
<dbReference type="PANTHER" id="PTHR33988:SF3">
    <property type="entry name" value="ENDORIBONUCLEASE TOXIN CHPB-RELATED"/>
    <property type="match status" value="1"/>
</dbReference>
<dbReference type="SUPFAM" id="SSF50118">
    <property type="entry name" value="Cell growth inhibitor/plasmid maintenance toxic component"/>
    <property type="match status" value="1"/>
</dbReference>
<proteinExistence type="predicted"/>
<dbReference type="GO" id="GO:0006402">
    <property type="term" value="P:mRNA catabolic process"/>
    <property type="evidence" value="ECO:0007669"/>
    <property type="project" value="TreeGrafter"/>
</dbReference>
<dbReference type="Pfam" id="PF02452">
    <property type="entry name" value="PemK_toxin"/>
    <property type="match status" value="1"/>
</dbReference>
<dbReference type="Proteomes" id="UP001197378">
    <property type="component" value="Unassembled WGS sequence"/>
</dbReference>
<protein>
    <submittedName>
        <fullName evidence="1">Growth inhibitor PemK</fullName>
    </submittedName>
</protein>
<dbReference type="PANTHER" id="PTHR33988">
    <property type="entry name" value="ENDORIBONUCLEASE MAZF-RELATED"/>
    <property type="match status" value="1"/>
</dbReference>
<organism evidence="1 2">
    <name type="scientific">Igneacidithiobacillus copahuensis</name>
    <dbReference type="NCBI Taxonomy" id="2724909"/>
    <lineage>
        <taxon>Bacteria</taxon>
        <taxon>Pseudomonadati</taxon>
        <taxon>Pseudomonadota</taxon>
        <taxon>Acidithiobacillia</taxon>
        <taxon>Acidithiobacillales</taxon>
        <taxon>Acidithiobacillaceae</taxon>
        <taxon>Igneacidithiobacillus</taxon>
    </lineage>
</organism>
<dbReference type="GO" id="GO:0016075">
    <property type="term" value="P:rRNA catabolic process"/>
    <property type="evidence" value="ECO:0007669"/>
    <property type="project" value="TreeGrafter"/>
</dbReference>
<dbReference type="RefSeq" id="WP_215870595.1">
    <property type="nucleotide sequence ID" value="NZ_JAAXYO010000087.1"/>
</dbReference>